<feature type="domain" description="Nucleolar 27S pre-rRNA processing Urb2/Npa2 C-terminal" evidence="1">
    <location>
        <begin position="1130"/>
        <end position="1329"/>
    </location>
</feature>
<evidence type="ECO:0000313" key="3">
    <source>
        <dbReference type="Proteomes" id="UP001308179"/>
    </source>
</evidence>
<protein>
    <recommendedName>
        <fullName evidence="1">Nucleolar 27S pre-rRNA processing Urb2/Npa2 C-terminal domain-containing protein</fullName>
    </recommendedName>
</protein>
<name>A0ABR0L8S6_9PEZI</name>
<dbReference type="InterPro" id="IPR018849">
    <property type="entry name" value="Urb2/Npa2_C"/>
</dbReference>
<evidence type="ECO:0000313" key="2">
    <source>
        <dbReference type="EMBL" id="KAK5145214.1"/>
    </source>
</evidence>
<organism evidence="2 3">
    <name type="scientific">Rachicladosporium monterosium</name>
    <dbReference type="NCBI Taxonomy" id="1507873"/>
    <lineage>
        <taxon>Eukaryota</taxon>
        <taxon>Fungi</taxon>
        <taxon>Dikarya</taxon>
        <taxon>Ascomycota</taxon>
        <taxon>Pezizomycotina</taxon>
        <taxon>Dothideomycetes</taxon>
        <taxon>Dothideomycetidae</taxon>
        <taxon>Cladosporiales</taxon>
        <taxon>Cladosporiaceae</taxon>
        <taxon>Rachicladosporium</taxon>
    </lineage>
</organism>
<sequence>MFALFDNDGDIDRNDTNKTGISTQWIRLTMERPSLERLKGLDHLPNLESQLHEARQLCTHSARCDMILRWLLDKLKASAEARNASDSWDLLVVTLRLLPLERLATLLGTADLVQIVQSTLHDGKADLELLSAVAACLDLLFDLSSDEKGAALQAMLGVDPSKAATFSGTWLKVTLKAISITGPTRESIPYGLFEPATKLWAYRKQRENENEMFSKHLMVPAAALLAISADGPNATSTKRKRNDITGDAVSGFRRTLETLLARHVFSPARLSFLDTHEKQRPYSRNGEPRLLPIDLSNRLDSVKSAISSNELAPTALPALLDVALRCAPAINQRQRTKERPWVELVFTTLLKCMVVDGKPKDSAQLVDMLAVIGRRAALSKETLLSVVDSYARLPKAGDDSGAGDDIEWGLIAQVVTLDASAFTSTQYATRLCDALSRAEKEAQASRGPSRQLFDIDLSSLRQREVLIPVMQAFAKGRSLSTFIEIWHKQLSHDLDGASVWLQLGHSFSDLVETSLTHQQVPEIVEGLRRSLTSDMTAMEIPANTVLLQAVLAGVRSSDLLDAVHTDVEALFNELATNFDQYDSVVGSRRWHHSWRLLTTALNLWFPAWVAQQTDRVVVMERASSILASEAVTKARGVLSDIHDEERNVQDARMFVLTLVGLLQPYSSEVSPIYQQATKVRSAHQLPESVRAPFLLRVEGLEGTHRELANEYFEERLDELDRTTFGDGPHPLPTSSTLQWQSNMVEAIVDVALAHLRPLDNASMEQNARRASVAVQELLRVPLAALSMDEREHVLNALADTTRPHYGAESAQMRLALMIQLLQEPCLKAAVYSAASLWQQAECASMLKLGKDEKSSAALKIMELLECLAARVLGHLLQYQGRNAAKASLLAITAAAEATIESAAGGHGFVGDLRHLCLVKATFLQFDRHMRPELLQQCLRPEVIESYVNILIRDVETLVKEAKADQEHVMILATVLDALADLPRRDGVAADKMQSLTNTVLDVVRQHGTNMPDNSGSIVGRNPVLLQCLEFLARERLSETADNKTFESLTHTLLDQDLPPKEHAAVLSAFTIACRNTDAGTRIERLQALLPGNKAPSGVSLVLLGVVLSTLSKEDFIAEPSTDRQTPQVFLHRLLGTITQAEDLTSCRRASARRVAHDRVLFLDICRVAQVLLQQYGTRVRDRLHLVVHLLQTLLSCFFRKTKGEDKTHKPLTTRHARAMTRVLQLLCNPPQLRIKPKATDLVDESRKSQAHVGKYIQYVLHHYCSQVLKGVLGEGVREALMPGLWAMIEAMEINNADAVRILSSAMTNSERAVLRSLYDEYKTFGKWRGG</sequence>
<dbReference type="Pfam" id="PF10441">
    <property type="entry name" value="Urb2"/>
    <property type="match status" value="1"/>
</dbReference>
<dbReference type="EMBL" id="JAVRRR010000167">
    <property type="protein sequence ID" value="KAK5145214.1"/>
    <property type="molecule type" value="Genomic_DNA"/>
</dbReference>
<reference evidence="2 3" key="1">
    <citation type="submission" date="2023-08" db="EMBL/GenBank/DDBJ databases">
        <title>Black Yeasts Isolated from many extreme environments.</title>
        <authorList>
            <person name="Coleine C."/>
            <person name="Stajich J.E."/>
            <person name="Selbmann L."/>
        </authorList>
    </citation>
    <scope>NUCLEOTIDE SEQUENCE [LARGE SCALE GENOMIC DNA]</scope>
    <source>
        <strain evidence="2 3">CCFEE 5386</strain>
    </source>
</reference>
<accession>A0ABR0L8S6</accession>
<dbReference type="Proteomes" id="UP001308179">
    <property type="component" value="Unassembled WGS sequence"/>
</dbReference>
<proteinExistence type="predicted"/>
<keyword evidence="3" id="KW-1185">Reference proteome</keyword>
<evidence type="ECO:0000259" key="1">
    <source>
        <dbReference type="Pfam" id="PF10441"/>
    </source>
</evidence>
<dbReference type="InterPro" id="IPR052609">
    <property type="entry name" value="Ribosome_Biogenesis_Reg"/>
</dbReference>
<comment type="caution">
    <text evidence="2">The sequence shown here is derived from an EMBL/GenBank/DDBJ whole genome shotgun (WGS) entry which is preliminary data.</text>
</comment>
<dbReference type="PANTHER" id="PTHR15682:SF2">
    <property type="entry name" value="UNHEALTHY RIBOSOME BIOGENESIS PROTEIN 2 HOMOLOG"/>
    <property type="match status" value="1"/>
</dbReference>
<dbReference type="PANTHER" id="PTHR15682">
    <property type="entry name" value="UNHEALTHY RIBOSOME BIOGENESIS PROTEIN 2 HOMOLOG"/>
    <property type="match status" value="1"/>
</dbReference>
<gene>
    <name evidence="2" type="ORF">LTR32_002989</name>
</gene>